<proteinExistence type="inferred from homology"/>
<dbReference type="InterPro" id="IPR002528">
    <property type="entry name" value="MATE_fam"/>
</dbReference>
<evidence type="ECO:0000256" key="2">
    <source>
        <dbReference type="ARBA" id="ARBA00010199"/>
    </source>
</evidence>
<keyword evidence="4 6" id="KW-1133">Transmembrane helix</keyword>
<dbReference type="AlphaFoldDB" id="A0A3L6QT71"/>
<evidence type="ECO:0000256" key="1">
    <source>
        <dbReference type="ARBA" id="ARBA00004141"/>
    </source>
</evidence>
<evidence type="ECO:0000313" key="8">
    <source>
        <dbReference type="Proteomes" id="UP000275267"/>
    </source>
</evidence>
<sequence>MGRERAGADQSDGRLEALLSGAGEGEGEGVSDPWPLRMSEAAAALELRRRPWRCTCSIAMATTSSTQIFCGHLGNVQLAAASLGNNDIQLFAYGLMLGMGSAVETLCGQAYGAEKYEMLGVYLQRATVLLTAAGLPRAAAYAFSEPILLLLGQSPEIAGAPAEFAYGLVPQIFAFAANCPIQKFLQAQSIVAPRAYILAASLVLLVALSWLATYWLGLGLLGASLSLSLTWWVLVLGQFAYIVWSPRCRDTWASFTWAAFAYLPGFPKLSAASAVMLMLVLSVRVGNELGAGNPRSAAFSAWMVTAVSAFMSAAAGLVTFLLRDKLSHVFTGGEAVSRAVADLCPLLVGTIVLRGFQPVLSATVAYINIGCYYLIVIPLGVLLGFKFDFGVKGLWGGMIGGTLIQTLILIWITFRTDGNREARDGRVSDENVELEIACLQQYDKIEKLLQGHMEREHIILAVTLAPWYLTGPDLMFKCHKKFGIHGWEYRLCLKGERDRQLRFTV</sequence>
<dbReference type="OrthoDB" id="2126698at2759"/>
<feature type="transmembrane region" description="Helical" evidence="6">
    <location>
        <begin position="393"/>
        <end position="414"/>
    </location>
</feature>
<feature type="transmembrane region" description="Helical" evidence="6">
    <location>
        <begin position="301"/>
        <end position="322"/>
    </location>
</feature>
<dbReference type="CDD" id="cd13132">
    <property type="entry name" value="MATE_eukaryotic"/>
    <property type="match status" value="1"/>
</dbReference>
<keyword evidence="8" id="KW-1185">Reference proteome</keyword>
<comment type="caution">
    <text evidence="6">Lacks conserved residue(s) required for the propagation of feature annotation.</text>
</comment>
<comment type="caution">
    <text evidence="7">The sequence shown here is derived from an EMBL/GenBank/DDBJ whole genome shotgun (WGS) entry which is preliminary data.</text>
</comment>
<comment type="subcellular location">
    <subcellularLocation>
        <location evidence="1">Membrane</location>
        <topology evidence="1">Multi-pass membrane protein</topology>
    </subcellularLocation>
</comment>
<dbReference type="Proteomes" id="UP000275267">
    <property type="component" value="Unassembled WGS sequence"/>
</dbReference>
<dbReference type="InterPro" id="IPR045069">
    <property type="entry name" value="MATE_euk"/>
</dbReference>
<accession>A0A3L6QT71</accession>
<organism evidence="7 8">
    <name type="scientific">Panicum miliaceum</name>
    <name type="common">Proso millet</name>
    <name type="synonym">Broomcorn millet</name>
    <dbReference type="NCBI Taxonomy" id="4540"/>
    <lineage>
        <taxon>Eukaryota</taxon>
        <taxon>Viridiplantae</taxon>
        <taxon>Streptophyta</taxon>
        <taxon>Embryophyta</taxon>
        <taxon>Tracheophyta</taxon>
        <taxon>Spermatophyta</taxon>
        <taxon>Magnoliopsida</taxon>
        <taxon>Liliopsida</taxon>
        <taxon>Poales</taxon>
        <taxon>Poaceae</taxon>
        <taxon>PACMAD clade</taxon>
        <taxon>Panicoideae</taxon>
        <taxon>Panicodae</taxon>
        <taxon>Paniceae</taxon>
        <taxon>Panicinae</taxon>
        <taxon>Panicum</taxon>
        <taxon>Panicum sect. Panicum</taxon>
    </lineage>
</organism>
<evidence type="ECO:0000256" key="4">
    <source>
        <dbReference type="ARBA" id="ARBA00022989"/>
    </source>
</evidence>
<feature type="transmembrane region" description="Helical" evidence="6">
    <location>
        <begin position="223"/>
        <end position="244"/>
    </location>
</feature>
<feature type="transmembrane region" description="Helical" evidence="6">
    <location>
        <begin position="195"/>
        <end position="217"/>
    </location>
</feature>
<name>A0A3L6QT71_PANMI</name>
<dbReference type="EMBL" id="PQIB02000011">
    <property type="protein sequence ID" value="RLM86464.1"/>
    <property type="molecule type" value="Genomic_DNA"/>
</dbReference>
<dbReference type="PANTHER" id="PTHR11206">
    <property type="entry name" value="MULTIDRUG RESISTANCE PROTEIN"/>
    <property type="match status" value="1"/>
</dbReference>
<keyword evidence="5 6" id="KW-0472">Membrane</keyword>
<dbReference type="GO" id="GO:1990961">
    <property type="term" value="P:xenobiotic detoxification by transmembrane export across the plasma membrane"/>
    <property type="evidence" value="ECO:0007669"/>
    <property type="project" value="InterPro"/>
</dbReference>
<dbReference type="STRING" id="4540.A0A3L6QT71"/>
<feature type="transmembrane region" description="Helical" evidence="6">
    <location>
        <begin position="256"/>
        <end position="281"/>
    </location>
</feature>
<comment type="similarity">
    <text evidence="2 6">Belongs to the multi antimicrobial extrusion (MATE) (TC 2.A.66.1) family.</text>
</comment>
<evidence type="ECO:0000256" key="5">
    <source>
        <dbReference type="ARBA" id="ARBA00023136"/>
    </source>
</evidence>
<dbReference type="GO" id="GO:0015297">
    <property type="term" value="F:antiporter activity"/>
    <property type="evidence" value="ECO:0007669"/>
    <property type="project" value="InterPro"/>
</dbReference>
<feature type="transmembrane region" description="Helical" evidence="6">
    <location>
        <begin position="364"/>
        <end position="387"/>
    </location>
</feature>
<evidence type="ECO:0000256" key="6">
    <source>
        <dbReference type="RuleBase" id="RU004914"/>
    </source>
</evidence>
<reference evidence="8" key="1">
    <citation type="journal article" date="2019" name="Nat. Commun.">
        <title>The genome of broomcorn millet.</title>
        <authorList>
            <person name="Zou C."/>
            <person name="Miki D."/>
            <person name="Li D."/>
            <person name="Tang Q."/>
            <person name="Xiao L."/>
            <person name="Rajput S."/>
            <person name="Deng P."/>
            <person name="Jia W."/>
            <person name="Huang R."/>
            <person name="Zhang M."/>
            <person name="Sun Y."/>
            <person name="Hu J."/>
            <person name="Fu X."/>
            <person name="Schnable P.S."/>
            <person name="Li F."/>
            <person name="Zhang H."/>
            <person name="Feng B."/>
            <person name="Zhu X."/>
            <person name="Liu R."/>
            <person name="Schnable J.C."/>
            <person name="Zhu J.-K."/>
            <person name="Zhang H."/>
        </authorList>
    </citation>
    <scope>NUCLEOTIDE SEQUENCE [LARGE SCALE GENOMIC DNA]</scope>
</reference>
<dbReference type="Pfam" id="PF01554">
    <property type="entry name" value="MatE"/>
    <property type="match status" value="2"/>
</dbReference>
<keyword evidence="3 6" id="KW-0812">Transmembrane</keyword>
<dbReference type="GO" id="GO:0016020">
    <property type="term" value="C:membrane"/>
    <property type="evidence" value="ECO:0007669"/>
    <property type="project" value="UniProtKB-SubCell"/>
</dbReference>
<evidence type="ECO:0000313" key="7">
    <source>
        <dbReference type="EMBL" id="RLM86464.1"/>
    </source>
</evidence>
<evidence type="ECO:0000256" key="3">
    <source>
        <dbReference type="ARBA" id="ARBA00022692"/>
    </source>
</evidence>
<protein>
    <recommendedName>
        <fullName evidence="6">Protein DETOXIFICATION</fullName>
    </recommendedName>
    <alternativeName>
        <fullName evidence="6">Multidrug and toxic compound extrusion protein</fullName>
    </alternativeName>
</protein>
<gene>
    <name evidence="7" type="ORF">C2845_PM04G26070</name>
</gene>
<dbReference type="GO" id="GO:0042910">
    <property type="term" value="F:xenobiotic transmembrane transporter activity"/>
    <property type="evidence" value="ECO:0007669"/>
    <property type="project" value="InterPro"/>
</dbReference>